<feature type="region of interest" description="Disordered" evidence="1">
    <location>
        <begin position="1"/>
        <end position="105"/>
    </location>
</feature>
<dbReference type="AlphaFoldDB" id="A0A439CPF2"/>
<feature type="compositionally biased region" description="Polar residues" evidence="1">
    <location>
        <begin position="88"/>
        <end position="103"/>
    </location>
</feature>
<dbReference type="EMBL" id="RYZI01000648">
    <property type="protein sequence ID" value="RWA04029.1"/>
    <property type="molecule type" value="Genomic_DNA"/>
</dbReference>
<organism evidence="2 3">
    <name type="scientific">Xylaria grammica</name>
    <dbReference type="NCBI Taxonomy" id="363999"/>
    <lineage>
        <taxon>Eukaryota</taxon>
        <taxon>Fungi</taxon>
        <taxon>Dikarya</taxon>
        <taxon>Ascomycota</taxon>
        <taxon>Pezizomycotina</taxon>
        <taxon>Sordariomycetes</taxon>
        <taxon>Xylariomycetidae</taxon>
        <taxon>Xylariales</taxon>
        <taxon>Xylariaceae</taxon>
        <taxon>Xylaria</taxon>
    </lineage>
</organism>
<protein>
    <submittedName>
        <fullName evidence="2">Uncharacterized protein</fullName>
    </submittedName>
</protein>
<dbReference type="Proteomes" id="UP000286045">
    <property type="component" value="Unassembled WGS sequence"/>
</dbReference>
<evidence type="ECO:0000313" key="3">
    <source>
        <dbReference type="Proteomes" id="UP000286045"/>
    </source>
</evidence>
<accession>A0A439CPF2</accession>
<sequence length="221" mass="24482">MSFGGTYKRSFALGGEKGFRNPMSGDTEHTNTGARASLLDLLHQNRNSPTPPAEQLAYTQEFSKSRIPRVDRPSSNQLEAPKEDTEAKSANQAEGTSPSSDAQHQLPEPLTALIDSIIASRLQKERKNIVTQVIDRLLPRIEQAAGEAAGRELDKLIEAANGETTREKIQAVLSRVDELQEDDLENLFLRSVVMARALRTILRRVELEEAVAQWEDLAPGR</sequence>
<comment type="caution">
    <text evidence="2">The sequence shown here is derived from an EMBL/GenBank/DDBJ whole genome shotgun (WGS) entry which is preliminary data.</text>
</comment>
<evidence type="ECO:0000256" key="1">
    <source>
        <dbReference type="SAM" id="MobiDB-lite"/>
    </source>
</evidence>
<reference evidence="2 3" key="1">
    <citation type="submission" date="2018-12" db="EMBL/GenBank/DDBJ databases">
        <title>Draft genome sequence of Xylaria grammica IHI A82.</title>
        <authorList>
            <person name="Buettner E."/>
            <person name="Kellner H."/>
        </authorList>
    </citation>
    <scope>NUCLEOTIDE SEQUENCE [LARGE SCALE GENOMIC DNA]</scope>
    <source>
        <strain evidence="2 3">IHI A82</strain>
    </source>
</reference>
<gene>
    <name evidence="2" type="ORF">EKO27_g11077</name>
</gene>
<keyword evidence="3" id="KW-1185">Reference proteome</keyword>
<name>A0A439CPF2_9PEZI</name>
<proteinExistence type="predicted"/>
<evidence type="ECO:0000313" key="2">
    <source>
        <dbReference type="EMBL" id="RWA04029.1"/>
    </source>
</evidence>